<protein>
    <recommendedName>
        <fullName evidence="10">Lipoprotein</fullName>
    </recommendedName>
</protein>
<evidence type="ECO:0008006" key="10">
    <source>
        <dbReference type="Google" id="ProtNLM"/>
    </source>
</evidence>
<keyword evidence="4" id="KW-0564">Palmitate</keyword>
<evidence type="ECO:0000256" key="7">
    <source>
        <dbReference type="SAM" id="MobiDB-lite"/>
    </source>
</evidence>
<proteinExistence type="predicted"/>
<organism evidence="8 9">
    <name type="scientific">Variovorax defluvii</name>
    <dbReference type="NCBI Taxonomy" id="913761"/>
    <lineage>
        <taxon>Bacteria</taxon>
        <taxon>Pseudomonadati</taxon>
        <taxon>Pseudomonadota</taxon>
        <taxon>Betaproteobacteria</taxon>
        <taxon>Burkholderiales</taxon>
        <taxon>Comamonadaceae</taxon>
        <taxon>Variovorax</taxon>
    </lineage>
</organism>
<sequence>MSNVRQILVSAIGLMLIGVALGGCGQKGALYLPTEPAARDRATLPELLLPRSSSNDAAIGGTGGTSATPGQSPAAVGTTAPKSEGMK</sequence>
<keyword evidence="2" id="KW-0732">Signal</keyword>
<evidence type="ECO:0000256" key="2">
    <source>
        <dbReference type="ARBA" id="ARBA00022729"/>
    </source>
</evidence>
<evidence type="ECO:0000256" key="5">
    <source>
        <dbReference type="ARBA" id="ARBA00023237"/>
    </source>
</evidence>
<comment type="subcellular location">
    <subcellularLocation>
        <location evidence="1">Cell outer membrane</location>
        <topology evidence="1">Lipid-anchor</topology>
    </subcellularLocation>
</comment>
<evidence type="ECO:0000256" key="4">
    <source>
        <dbReference type="ARBA" id="ARBA00023139"/>
    </source>
</evidence>
<keyword evidence="3" id="KW-0472">Membrane</keyword>
<dbReference type="PROSITE" id="PS51257">
    <property type="entry name" value="PROKAR_LIPOPROTEIN"/>
    <property type="match status" value="1"/>
</dbReference>
<accession>A0ABP8GT09</accession>
<evidence type="ECO:0000256" key="6">
    <source>
        <dbReference type="ARBA" id="ARBA00023288"/>
    </source>
</evidence>
<dbReference type="RefSeq" id="WP_345535304.1">
    <property type="nucleotide sequence ID" value="NZ_BAABGJ010000001.1"/>
</dbReference>
<dbReference type="Proteomes" id="UP001500975">
    <property type="component" value="Unassembled WGS sequence"/>
</dbReference>
<comment type="caution">
    <text evidence="8">The sequence shown here is derived from an EMBL/GenBank/DDBJ whole genome shotgun (WGS) entry which is preliminary data.</text>
</comment>
<reference evidence="9" key="1">
    <citation type="journal article" date="2019" name="Int. J. Syst. Evol. Microbiol.">
        <title>The Global Catalogue of Microorganisms (GCM) 10K type strain sequencing project: providing services to taxonomists for standard genome sequencing and annotation.</title>
        <authorList>
            <consortium name="The Broad Institute Genomics Platform"/>
            <consortium name="The Broad Institute Genome Sequencing Center for Infectious Disease"/>
            <person name="Wu L."/>
            <person name="Ma J."/>
        </authorList>
    </citation>
    <scope>NUCLEOTIDE SEQUENCE [LARGE SCALE GENOMIC DNA]</scope>
    <source>
        <strain evidence="9">JCM 17804</strain>
    </source>
</reference>
<keyword evidence="9" id="KW-1185">Reference proteome</keyword>
<dbReference type="NCBIfam" id="NF047847">
    <property type="entry name" value="SS_mature_LptM"/>
    <property type="match status" value="1"/>
</dbReference>
<evidence type="ECO:0000313" key="9">
    <source>
        <dbReference type="Proteomes" id="UP001500975"/>
    </source>
</evidence>
<name>A0ABP8GT09_9BURK</name>
<evidence type="ECO:0000256" key="3">
    <source>
        <dbReference type="ARBA" id="ARBA00023136"/>
    </source>
</evidence>
<evidence type="ECO:0000313" key="8">
    <source>
        <dbReference type="EMBL" id="GAA4329254.1"/>
    </source>
</evidence>
<dbReference type="InterPro" id="IPR032831">
    <property type="entry name" value="LptM_cons"/>
</dbReference>
<keyword evidence="5" id="KW-0998">Cell outer membrane</keyword>
<gene>
    <name evidence="8" type="ORF">GCM10023165_02090</name>
</gene>
<dbReference type="EMBL" id="BAABGJ010000001">
    <property type="protein sequence ID" value="GAA4329254.1"/>
    <property type="molecule type" value="Genomic_DNA"/>
</dbReference>
<feature type="region of interest" description="Disordered" evidence="7">
    <location>
        <begin position="49"/>
        <end position="87"/>
    </location>
</feature>
<evidence type="ECO:0000256" key="1">
    <source>
        <dbReference type="ARBA" id="ARBA00004459"/>
    </source>
</evidence>
<keyword evidence="6" id="KW-0449">Lipoprotein</keyword>